<feature type="signal peptide" evidence="1">
    <location>
        <begin position="1"/>
        <end position="26"/>
    </location>
</feature>
<organism evidence="2 3">
    <name type="scientific">Flavobacterium album</name>
    <dbReference type="NCBI Taxonomy" id="2175091"/>
    <lineage>
        <taxon>Bacteria</taxon>
        <taxon>Pseudomonadati</taxon>
        <taxon>Bacteroidota</taxon>
        <taxon>Flavobacteriia</taxon>
        <taxon>Flavobacteriales</taxon>
        <taxon>Flavobacteriaceae</taxon>
        <taxon>Flavobacterium</taxon>
    </lineage>
</organism>
<sequence length="785" mass="85439">MKHNYFNCCKTATMLFAVFLSSQAFAQVPTSHDEASNYAEGEFTYGAGKGMGFVPWQLQGASDTSGFSLGSSTAVNMGDVNTDGQAFYLYGYNDEGVKAARYFRGTGSVSDPGDSRSFLLPGQVFSIKIAIANRNGYKGINITSDDGSDRLATFAVDGNTYRFGDPDDDSFTGVNDAFSFDTESVFIVEAYQLTDNTCEITLTRGDVSISTGIKAGQIGGFSLYTGSTTSDDPLNRLYFNNLKIERRCPDFTTWNGATWDNGTPDITKQAYVTAGTLTVDEDMEMCTLFVSGTAQVIVESGVNLTVANQVNVASTAAMSVANNANLMQIDNVQNTGNITVFRNSSALKRLDYTLWSSPVTGQNLFGFSPQTLPNRFYTYNPVSNMYSPIPDLGPTSEMLFTKGHGYMIRMPNNHPDTPTVWQGKFTGIPNSGTVSVPLNTSNDPANRYTLVGNPYPASLSIARFINRNANIITGQVWFWRKTNNPASSSYCTVTASGDYVGNPDLQNNESYDPNGIIRTGQGFFVQASSASPSTLIFNNSLREADNSNKFFRTAMDGEVMQPEINRYWLNVTKDGEFFGQMLVNYRTGATMGIDYGIDGEAMDGDGALGLYSTAGDSKLAIQGRSLPFVMEDIVPLGFRANEAGTVSIVLDRFDGLFNEQDIYIKDNLLGITHNIKNGPYEFTTEAGTFTNRFEVVYAETLSTTNPVFNANSVIVYKQGSSIAINSGNVNMAAVTVYDMRGRVLYQQEGINSTETAITGLQAQQQVLIVQVTTTEGNKVSKKIAY</sequence>
<dbReference type="Proteomes" id="UP000244929">
    <property type="component" value="Chromosome"/>
</dbReference>
<evidence type="ECO:0000313" key="3">
    <source>
        <dbReference type="Proteomes" id="UP000244929"/>
    </source>
</evidence>
<gene>
    <name evidence="2" type="ORF">HYN59_04430</name>
</gene>
<accession>A0A2S1QVF9</accession>
<keyword evidence="1" id="KW-0732">Signal</keyword>
<dbReference type="RefSeq" id="WP_108777113.1">
    <property type="nucleotide sequence ID" value="NZ_CP029186.1"/>
</dbReference>
<dbReference type="EMBL" id="CP029186">
    <property type="protein sequence ID" value="AWH84407.1"/>
    <property type="molecule type" value="Genomic_DNA"/>
</dbReference>
<dbReference type="NCBIfam" id="NF033708">
    <property type="entry name" value="T9SS_Cterm_ChiA"/>
    <property type="match status" value="1"/>
</dbReference>
<evidence type="ECO:0000313" key="2">
    <source>
        <dbReference type="EMBL" id="AWH84407.1"/>
    </source>
</evidence>
<evidence type="ECO:0000256" key="1">
    <source>
        <dbReference type="SAM" id="SignalP"/>
    </source>
</evidence>
<feature type="chain" id="PRO_5015434580" description="T9SS sorting signal type C domain-containing protein" evidence="1">
    <location>
        <begin position="27"/>
        <end position="785"/>
    </location>
</feature>
<protein>
    <recommendedName>
        <fullName evidence="4">T9SS sorting signal type C domain-containing protein</fullName>
    </recommendedName>
</protein>
<dbReference type="KEGG" id="falb:HYN59_04430"/>
<reference evidence="2 3" key="1">
    <citation type="submission" date="2018-04" db="EMBL/GenBank/DDBJ databases">
        <title>Genome sequencing of Flavobacterium sp. HYN0059.</title>
        <authorList>
            <person name="Yi H."/>
            <person name="Baek C."/>
        </authorList>
    </citation>
    <scope>NUCLEOTIDE SEQUENCE [LARGE SCALE GENOMIC DNA]</scope>
    <source>
        <strain evidence="2 3">HYN0059</strain>
    </source>
</reference>
<proteinExistence type="predicted"/>
<dbReference type="AlphaFoldDB" id="A0A2S1QVF9"/>
<name>A0A2S1QVF9_9FLAO</name>
<keyword evidence="3" id="KW-1185">Reference proteome</keyword>
<evidence type="ECO:0008006" key="4">
    <source>
        <dbReference type="Google" id="ProtNLM"/>
    </source>
</evidence>
<dbReference type="OrthoDB" id="1652165at2"/>